<dbReference type="CDD" id="cd06550">
    <property type="entry name" value="TM_ABC_iron-siderophores_like"/>
    <property type="match status" value="1"/>
</dbReference>
<evidence type="ECO:0000256" key="1">
    <source>
        <dbReference type="ARBA" id="ARBA00004651"/>
    </source>
</evidence>
<comment type="similarity">
    <text evidence="2">Belongs to the binding-protein-dependent transport system permease family. FecCD subfamily.</text>
</comment>
<accession>A0A1I4YZT1</accession>
<evidence type="ECO:0000256" key="7">
    <source>
        <dbReference type="ARBA" id="ARBA00023136"/>
    </source>
</evidence>
<feature type="transmembrane region" description="Helical" evidence="8">
    <location>
        <begin position="191"/>
        <end position="217"/>
    </location>
</feature>
<proteinExistence type="inferred from homology"/>
<dbReference type="InterPro" id="IPR000522">
    <property type="entry name" value="ABC_transptr_permease_BtuC"/>
</dbReference>
<dbReference type="GO" id="GO:0022857">
    <property type="term" value="F:transmembrane transporter activity"/>
    <property type="evidence" value="ECO:0007669"/>
    <property type="project" value="InterPro"/>
</dbReference>
<dbReference type="Gene3D" id="1.10.3470.10">
    <property type="entry name" value="ABC transporter involved in vitamin B12 uptake, BtuC"/>
    <property type="match status" value="1"/>
</dbReference>
<dbReference type="GO" id="GO:0033214">
    <property type="term" value="P:siderophore-iron import into cell"/>
    <property type="evidence" value="ECO:0007669"/>
    <property type="project" value="TreeGrafter"/>
</dbReference>
<keyword evidence="3" id="KW-0813">Transport</keyword>
<dbReference type="Proteomes" id="UP000199149">
    <property type="component" value="Unassembled WGS sequence"/>
</dbReference>
<dbReference type="InterPro" id="IPR037294">
    <property type="entry name" value="ABC_BtuC-like"/>
</dbReference>
<dbReference type="AlphaFoldDB" id="A0A1I4YZT1"/>
<protein>
    <submittedName>
        <fullName evidence="9">Iron complex transport system permease protein</fullName>
    </submittedName>
</protein>
<evidence type="ECO:0000256" key="3">
    <source>
        <dbReference type="ARBA" id="ARBA00022448"/>
    </source>
</evidence>
<dbReference type="STRING" id="684065.SAMN05421738_11249"/>
<keyword evidence="7 8" id="KW-0472">Membrane</keyword>
<dbReference type="PANTHER" id="PTHR30472">
    <property type="entry name" value="FERRIC ENTEROBACTIN TRANSPORT SYSTEM PERMEASE PROTEIN"/>
    <property type="match status" value="1"/>
</dbReference>
<evidence type="ECO:0000256" key="5">
    <source>
        <dbReference type="ARBA" id="ARBA00022692"/>
    </source>
</evidence>
<dbReference type="RefSeq" id="WP_092908909.1">
    <property type="nucleotide sequence ID" value="NZ_FOUZ01000012.1"/>
</dbReference>
<evidence type="ECO:0000313" key="10">
    <source>
        <dbReference type="Proteomes" id="UP000199149"/>
    </source>
</evidence>
<keyword evidence="5 8" id="KW-0812">Transmembrane</keyword>
<evidence type="ECO:0000256" key="4">
    <source>
        <dbReference type="ARBA" id="ARBA00022475"/>
    </source>
</evidence>
<dbReference type="OrthoDB" id="9811721at2"/>
<evidence type="ECO:0000256" key="8">
    <source>
        <dbReference type="SAM" id="Phobius"/>
    </source>
</evidence>
<gene>
    <name evidence="9" type="ORF">SAMN05421738_11249</name>
</gene>
<feature type="transmembrane region" description="Helical" evidence="8">
    <location>
        <begin position="87"/>
        <end position="111"/>
    </location>
</feature>
<feature type="transmembrane region" description="Helical" evidence="8">
    <location>
        <begin position="117"/>
        <end position="139"/>
    </location>
</feature>
<evidence type="ECO:0000256" key="2">
    <source>
        <dbReference type="ARBA" id="ARBA00007935"/>
    </source>
</evidence>
<comment type="subcellular location">
    <subcellularLocation>
        <location evidence="1">Cell membrane</location>
        <topology evidence="1">Multi-pass membrane protein</topology>
    </subcellularLocation>
</comment>
<feature type="transmembrane region" description="Helical" evidence="8">
    <location>
        <begin position="146"/>
        <end position="171"/>
    </location>
</feature>
<dbReference type="SUPFAM" id="SSF81345">
    <property type="entry name" value="ABC transporter involved in vitamin B12 uptake, BtuC"/>
    <property type="match status" value="1"/>
</dbReference>
<feature type="transmembrane region" description="Helical" evidence="8">
    <location>
        <begin position="308"/>
        <end position="327"/>
    </location>
</feature>
<dbReference type="GO" id="GO:0005886">
    <property type="term" value="C:plasma membrane"/>
    <property type="evidence" value="ECO:0007669"/>
    <property type="project" value="UniProtKB-SubCell"/>
</dbReference>
<evidence type="ECO:0000313" key="9">
    <source>
        <dbReference type="EMBL" id="SFN43199.1"/>
    </source>
</evidence>
<dbReference type="Pfam" id="PF01032">
    <property type="entry name" value="FecCD"/>
    <property type="match status" value="1"/>
</dbReference>
<name>A0A1I4YZT1_9FLAO</name>
<feature type="transmembrane region" description="Helical" evidence="8">
    <location>
        <begin position="238"/>
        <end position="261"/>
    </location>
</feature>
<keyword evidence="4" id="KW-1003">Cell membrane</keyword>
<sequence>MKEKPLFFAFLFFTLILFIASLSVGKVSISFNEIYHVFFGTSDEMINNLVLNFRLPKSITALLVGISLPISGFLMQELFKNPLADPSVLGITSMASLGVGVVIFLFSIIGLDQYLNNPWITIIASFLGAITALLIVIVFSFRVKSAASLVILGFMISGLSGALIGMMQYFAPSDKIKAFLIWGFGSLSGLSWQQISIFALFVLSGIIVSLFSLRGITALLLGERYAQSLGINIKKLRFIILIATALLTASATAFAGPIGFIGLAIPHICRTLLKTGDMRVLYRWIFVSGIFFMLLFSILTEIFPFGTLPINIITALFGAPIVISILLNNKNEVR</sequence>
<feature type="transmembrane region" description="Helical" evidence="8">
    <location>
        <begin position="281"/>
        <end position="299"/>
    </location>
</feature>
<feature type="transmembrane region" description="Helical" evidence="8">
    <location>
        <begin position="58"/>
        <end position="75"/>
    </location>
</feature>
<dbReference type="EMBL" id="FOUZ01000012">
    <property type="protein sequence ID" value="SFN43199.1"/>
    <property type="molecule type" value="Genomic_DNA"/>
</dbReference>
<keyword evidence="10" id="KW-1185">Reference proteome</keyword>
<keyword evidence="6 8" id="KW-1133">Transmembrane helix</keyword>
<organism evidence="9 10">
    <name type="scientific">Algoriella xinjiangensis</name>
    <dbReference type="NCBI Taxonomy" id="684065"/>
    <lineage>
        <taxon>Bacteria</taxon>
        <taxon>Pseudomonadati</taxon>
        <taxon>Bacteroidota</taxon>
        <taxon>Flavobacteriia</taxon>
        <taxon>Flavobacteriales</taxon>
        <taxon>Weeksellaceae</taxon>
        <taxon>Algoriella</taxon>
    </lineage>
</organism>
<reference evidence="10" key="1">
    <citation type="submission" date="2016-10" db="EMBL/GenBank/DDBJ databases">
        <authorList>
            <person name="Varghese N."/>
            <person name="Submissions S."/>
        </authorList>
    </citation>
    <scope>NUCLEOTIDE SEQUENCE [LARGE SCALE GENOMIC DNA]</scope>
    <source>
        <strain evidence="10">XJ109</strain>
    </source>
</reference>
<dbReference type="PANTHER" id="PTHR30472:SF41">
    <property type="entry name" value="TRANSPORT SYSTEM PERMEASE PROTEIN"/>
    <property type="match status" value="1"/>
</dbReference>
<evidence type="ECO:0000256" key="6">
    <source>
        <dbReference type="ARBA" id="ARBA00022989"/>
    </source>
</evidence>